<feature type="region of interest" description="Disordered" evidence="1">
    <location>
        <begin position="1"/>
        <end position="55"/>
    </location>
</feature>
<evidence type="ECO:0000256" key="1">
    <source>
        <dbReference type="SAM" id="MobiDB-lite"/>
    </source>
</evidence>
<reference evidence="2 3" key="1">
    <citation type="journal article" date="2018" name="Nat. Genet.">
        <title>The Rosa genome provides new insights in the design of modern roses.</title>
        <authorList>
            <person name="Bendahmane M."/>
        </authorList>
    </citation>
    <scope>NUCLEOTIDE SEQUENCE [LARGE SCALE GENOMIC DNA]</scope>
    <source>
        <strain evidence="3">cv. Old Blush</strain>
    </source>
</reference>
<evidence type="ECO:0000313" key="3">
    <source>
        <dbReference type="Proteomes" id="UP000238479"/>
    </source>
</evidence>
<sequence>MRNSIEPSNLTRDSRNSNPEIEPKISPSLSHRASQSHSRREQTKSEEFEPSTEKCKPRNCEIVRIMIHERGSKSTKSLKPRNSTQNFPLSFLNSAFGFLKFGRPWGFCFHTGLCYYRKCFSSTHFLSKSMAHQNRMH</sequence>
<keyword evidence="3" id="KW-1185">Reference proteome</keyword>
<name>A0A2P6QVS0_ROSCH</name>
<dbReference type="Proteomes" id="UP000238479">
    <property type="component" value="Chromosome 4"/>
</dbReference>
<protein>
    <submittedName>
        <fullName evidence="2">Uncharacterized protein</fullName>
    </submittedName>
</protein>
<accession>A0A2P6QVS0</accession>
<dbReference type="Gramene" id="PRQ38275">
    <property type="protein sequence ID" value="PRQ38275"/>
    <property type="gene ID" value="RchiOBHm_Chr4g0411991"/>
</dbReference>
<organism evidence="2 3">
    <name type="scientific">Rosa chinensis</name>
    <name type="common">China rose</name>
    <dbReference type="NCBI Taxonomy" id="74649"/>
    <lineage>
        <taxon>Eukaryota</taxon>
        <taxon>Viridiplantae</taxon>
        <taxon>Streptophyta</taxon>
        <taxon>Embryophyta</taxon>
        <taxon>Tracheophyta</taxon>
        <taxon>Spermatophyta</taxon>
        <taxon>Magnoliopsida</taxon>
        <taxon>eudicotyledons</taxon>
        <taxon>Gunneridae</taxon>
        <taxon>Pentapetalae</taxon>
        <taxon>rosids</taxon>
        <taxon>fabids</taxon>
        <taxon>Rosales</taxon>
        <taxon>Rosaceae</taxon>
        <taxon>Rosoideae</taxon>
        <taxon>Rosoideae incertae sedis</taxon>
        <taxon>Rosa</taxon>
    </lineage>
</organism>
<feature type="compositionally biased region" description="Basic and acidic residues" evidence="1">
    <location>
        <begin position="38"/>
        <end position="55"/>
    </location>
</feature>
<feature type="compositionally biased region" description="Polar residues" evidence="1">
    <location>
        <begin position="27"/>
        <end position="36"/>
    </location>
</feature>
<proteinExistence type="predicted"/>
<dbReference type="AlphaFoldDB" id="A0A2P6QVS0"/>
<dbReference type="EMBL" id="PDCK01000042">
    <property type="protein sequence ID" value="PRQ38275.1"/>
    <property type="molecule type" value="Genomic_DNA"/>
</dbReference>
<comment type="caution">
    <text evidence="2">The sequence shown here is derived from an EMBL/GenBank/DDBJ whole genome shotgun (WGS) entry which is preliminary data.</text>
</comment>
<feature type="compositionally biased region" description="Polar residues" evidence="1">
    <location>
        <begin position="1"/>
        <end position="19"/>
    </location>
</feature>
<evidence type="ECO:0000313" key="2">
    <source>
        <dbReference type="EMBL" id="PRQ38275.1"/>
    </source>
</evidence>
<gene>
    <name evidence="2" type="ORF">RchiOBHm_Chr4g0411991</name>
</gene>